<comment type="caution">
    <text evidence="2">The sequence shown here is derived from an EMBL/GenBank/DDBJ whole genome shotgun (WGS) entry which is preliminary data.</text>
</comment>
<dbReference type="Proteomes" id="UP000824116">
    <property type="component" value="Unassembled WGS sequence"/>
</dbReference>
<evidence type="ECO:0000313" key="2">
    <source>
        <dbReference type="EMBL" id="HIZ73839.1"/>
    </source>
</evidence>
<reference evidence="2" key="1">
    <citation type="journal article" date="2021" name="PeerJ">
        <title>Extensive microbial diversity within the chicken gut microbiome revealed by metagenomics and culture.</title>
        <authorList>
            <person name="Gilroy R."/>
            <person name="Ravi A."/>
            <person name="Getino M."/>
            <person name="Pursley I."/>
            <person name="Horton D.L."/>
            <person name="Alikhan N.F."/>
            <person name="Baker D."/>
            <person name="Gharbi K."/>
            <person name="Hall N."/>
            <person name="Watson M."/>
            <person name="Adriaenssens E.M."/>
            <person name="Foster-Nyarko E."/>
            <person name="Jarju S."/>
            <person name="Secka A."/>
            <person name="Antonio M."/>
            <person name="Oren A."/>
            <person name="Chaudhuri R.R."/>
            <person name="La Ragione R."/>
            <person name="Hildebrand F."/>
            <person name="Pallen M.J."/>
        </authorList>
    </citation>
    <scope>NUCLEOTIDE SEQUENCE</scope>
    <source>
        <strain evidence="2">CHK196-3914</strain>
    </source>
</reference>
<gene>
    <name evidence="2" type="ORF">H9723_01150</name>
</gene>
<feature type="transmembrane region" description="Helical" evidence="1">
    <location>
        <begin position="12"/>
        <end position="30"/>
    </location>
</feature>
<dbReference type="Pfam" id="PF14270">
    <property type="entry name" value="DUF4358"/>
    <property type="match status" value="1"/>
</dbReference>
<reference evidence="2" key="2">
    <citation type="submission" date="2021-04" db="EMBL/GenBank/DDBJ databases">
        <authorList>
            <person name="Gilroy R."/>
        </authorList>
    </citation>
    <scope>NUCLEOTIDE SEQUENCE</scope>
    <source>
        <strain evidence="2">CHK196-3914</strain>
    </source>
</reference>
<name>A0A9D2K1N9_9FIRM</name>
<keyword evidence="1" id="KW-0472">Membrane</keyword>
<proteinExistence type="predicted"/>
<keyword evidence="1" id="KW-0812">Transmembrane</keyword>
<sequence length="161" mass="17982">MTERRVGVAEVMKYVIFAVIIGYVVLLLMFTSGSSRSFDEVADSVRGALDTETLTEMNDQALKRNFGLNSADYDGVLYYAAESSMSAEEVLLIKVKSDDQVQEVTDALNERIETRLDAFEGYAPEEAKKLENANQSVRGEFIFFAVSSQAEDYRAAFDRSL</sequence>
<keyword evidence="1" id="KW-1133">Transmembrane helix</keyword>
<dbReference type="InterPro" id="IPR025648">
    <property type="entry name" value="DUF4358"/>
</dbReference>
<protein>
    <submittedName>
        <fullName evidence="2">DUF4358 domain-containing protein</fullName>
    </submittedName>
</protein>
<organism evidence="2 3">
    <name type="scientific">Candidatus Mediterraneibacter stercoravium</name>
    <dbReference type="NCBI Taxonomy" id="2838685"/>
    <lineage>
        <taxon>Bacteria</taxon>
        <taxon>Bacillati</taxon>
        <taxon>Bacillota</taxon>
        <taxon>Clostridia</taxon>
        <taxon>Lachnospirales</taxon>
        <taxon>Lachnospiraceae</taxon>
        <taxon>Mediterraneibacter</taxon>
    </lineage>
</organism>
<accession>A0A9D2K1N9</accession>
<evidence type="ECO:0000256" key="1">
    <source>
        <dbReference type="SAM" id="Phobius"/>
    </source>
</evidence>
<evidence type="ECO:0000313" key="3">
    <source>
        <dbReference type="Proteomes" id="UP000824116"/>
    </source>
</evidence>
<dbReference type="AlphaFoldDB" id="A0A9D2K1N9"/>
<dbReference type="EMBL" id="DXAY01000027">
    <property type="protein sequence ID" value="HIZ73839.1"/>
    <property type="molecule type" value="Genomic_DNA"/>
</dbReference>